<feature type="transmembrane region" description="Helical" evidence="1">
    <location>
        <begin position="9"/>
        <end position="31"/>
    </location>
</feature>
<evidence type="ECO:0000313" key="3">
    <source>
        <dbReference type="Proteomes" id="UP000256708"/>
    </source>
</evidence>
<keyword evidence="1" id="KW-1133">Transmembrane helix</keyword>
<keyword evidence="1" id="KW-0812">Transmembrane</keyword>
<dbReference type="RefSeq" id="WP_115564155.1">
    <property type="nucleotide sequence ID" value="NZ_QRGR01000004.1"/>
</dbReference>
<feature type="transmembrane region" description="Helical" evidence="1">
    <location>
        <begin position="103"/>
        <end position="124"/>
    </location>
</feature>
<name>A0A3D8LFV5_9BACT</name>
<gene>
    <name evidence="2" type="ORF">DXT99_03550</name>
</gene>
<reference evidence="3" key="1">
    <citation type="submission" date="2018-08" db="EMBL/GenBank/DDBJ databases">
        <authorList>
            <person name="Liu Z.-W."/>
            <person name="Du Z.-J."/>
        </authorList>
    </citation>
    <scope>NUCLEOTIDE SEQUENCE [LARGE SCALE GENOMIC DNA]</scope>
    <source>
        <strain evidence="3">H4X</strain>
    </source>
</reference>
<accession>A0A3D8LFV5</accession>
<feature type="transmembrane region" description="Helical" evidence="1">
    <location>
        <begin position="136"/>
        <end position="158"/>
    </location>
</feature>
<sequence>MTISINYRFLFRIGGWLVLATGLLSVLLMQVLGHRAEMVPLWGQKSLSTELLTFSFALGFILSMIATKLTHKALLAKKVLPLHWHLKSQTLIDRLPKFLLQRAFMLGLAGVLMASLTLFLFRLIQVEQVPYQEYMVIFLLHAGSVAGAVTVISVYRALGDYTMLRKSRLNKQSTSAS</sequence>
<feature type="transmembrane region" description="Helical" evidence="1">
    <location>
        <begin position="51"/>
        <end position="70"/>
    </location>
</feature>
<keyword evidence="3" id="KW-1185">Reference proteome</keyword>
<comment type="caution">
    <text evidence="2">The sequence shown here is derived from an EMBL/GenBank/DDBJ whole genome shotgun (WGS) entry which is preliminary data.</text>
</comment>
<dbReference type="AlphaFoldDB" id="A0A3D8LFV5"/>
<dbReference type="EMBL" id="QRGR01000004">
    <property type="protein sequence ID" value="RDV16295.1"/>
    <property type="molecule type" value="Genomic_DNA"/>
</dbReference>
<proteinExistence type="predicted"/>
<dbReference type="OrthoDB" id="852245at2"/>
<evidence type="ECO:0000256" key="1">
    <source>
        <dbReference type="SAM" id="Phobius"/>
    </source>
</evidence>
<dbReference type="Proteomes" id="UP000256708">
    <property type="component" value="Unassembled WGS sequence"/>
</dbReference>
<protein>
    <submittedName>
        <fullName evidence="2">Uncharacterized protein</fullName>
    </submittedName>
</protein>
<evidence type="ECO:0000313" key="2">
    <source>
        <dbReference type="EMBL" id="RDV16295.1"/>
    </source>
</evidence>
<organism evidence="2 3">
    <name type="scientific">Pontibacter diazotrophicus</name>
    <dbReference type="NCBI Taxonomy" id="1400979"/>
    <lineage>
        <taxon>Bacteria</taxon>
        <taxon>Pseudomonadati</taxon>
        <taxon>Bacteroidota</taxon>
        <taxon>Cytophagia</taxon>
        <taxon>Cytophagales</taxon>
        <taxon>Hymenobacteraceae</taxon>
        <taxon>Pontibacter</taxon>
    </lineage>
</organism>
<keyword evidence="1" id="KW-0472">Membrane</keyword>